<sequence length="62" mass="6913">MIAPGPISAGGHKRGKISLAPRNKVSQAAETEKSLEKGRTCGTTKQYTFEYRLTWIFFIPDQ</sequence>
<feature type="compositionally biased region" description="Basic and acidic residues" evidence="1">
    <location>
        <begin position="30"/>
        <end position="39"/>
    </location>
</feature>
<organism evidence="2 3">
    <name type="scientific">Paenirhodobacter huangdaonensis</name>
    <dbReference type="NCBI Taxonomy" id="2501515"/>
    <lineage>
        <taxon>Bacteria</taxon>
        <taxon>Pseudomonadati</taxon>
        <taxon>Pseudomonadota</taxon>
        <taxon>Alphaproteobacteria</taxon>
        <taxon>Rhodobacterales</taxon>
        <taxon>Rhodobacter group</taxon>
        <taxon>Paenirhodobacter</taxon>
    </lineage>
</organism>
<evidence type="ECO:0000313" key="3">
    <source>
        <dbReference type="Proteomes" id="UP000288071"/>
    </source>
</evidence>
<evidence type="ECO:0000256" key="1">
    <source>
        <dbReference type="SAM" id="MobiDB-lite"/>
    </source>
</evidence>
<reference evidence="2" key="1">
    <citation type="submission" date="2019-01" db="EMBL/GenBank/DDBJ databases">
        <title>Sinorhodobacter populi sp. nov. isolated from the symptomatic bark tissue of Populus euramericana canker.</title>
        <authorList>
            <person name="Xu G."/>
        </authorList>
    </citation>
    <scope>NUCLEOTIDE SEQUENCE [LARGE SCALE GENOMIC DNA]</scope>
    <source>
        <strain evidence="2">CGMCC 1.12963</strain>
    </source>
</reference>
<accession>A0A443LS58</accession>
<reference evidence="2" key="2">
    <citation type="submission" date="2019-01" db="EMBL/GenBank/DDBJ databases">
        <authorList>
            <person name="Li Y."/>
        </authorList>
    </citation>
    <scope>NUCLEOTIDE SEQUENCE [LARGE SCALE GENOMIC DNA]</scope>
    <source>
        <strain evidence="2">CGMCC 1.12963</strain>
    </source>
</reference>
<name>A0A443LS58_9RHOB</name>
<gene>
    <name evidence="2" type="ORF">EOW66_09545</name>
</gene>
<dbReference type="AlphaFoldDB" id="A0A443LS58"/>
<evidence type="ECO:0000313" key="2">
    <source>
        <dbReference type="EMBL" id="RWR52009.1"/>
    </source>
</evidence>
<protein>
    <submittedName>
        <fullName evidence="2">Uncharacterized protein</fullName>
    </submittedName>
</protein>
<feature type="region of interest" description="Disordered" evidence="1">
    <location>
        <begin position="1"/>
        <end position="39"/>
    </location>
</feature>
<keyword evidence="3" id="KW-1185">Reference proteome</keyword>
<proteinExistence type="predicted"/>
<comment type="caution">
    <text evidence="2">The sequence shown here is derived from an EMBL/GenBank/DDBJ whole genome shotgun (WGS) entry which is preliminary data.</text>
</comment>
<dbReference type="EMBL" id="SAVA01000005">
    <property type="protein sequence ID" value="RWR52009.1"/>
    <property type="molecule type" value="Genomic_DNA"/>
</dbReference>
<dbReference type="Proteomes" id="UP000288071">
    <property type="component" value="Unassembled WGS sequence"/>
</dbReference>